<dbReference type="EMBL" id="JACHVA010000102">
    <property type="protein sequence ID" value="MBC2602821.1"/>
    <property type="molecule type" value="Genomic_DNA"/>
</dbReference>
<evidence type="ECO:0000256" key="6">
    <source>
        <dbReference type="ARBA" id="ARBA00023211"/>
    </source>
</evidence>
<dbReference type="NCBIfam" id="NF011442">
    <property type="entry name" value="PRK14869.1-4"/>
    <property type="match status" value="1"/>
</dbReference>
<dbReference type="EC" id="3.6.1.1" evidence="3"/>
<dbReference type="Pfam" id="PF02833">
    <property type="entry name" value="DHHA2"/>
    <property type="match status" value="1"/>
</dbReference>
<keyword evidence="4" id="KW-0479">Metal-binding</keyword>
<dbReference type="SUPFAM" id="SSF75138">
    <property type="entry name" value="HprK N-terminal domain-like"/>
    <property type="match status" value="1"/>
</dbReference>
<dbReference type="AlphaFoldDB" id="A0A7X1AZH4"/>
<feature type="domain" description="CBS" evidence="10">
    <location>
        <begin position="74"/>
        <end position="134"/>
    </location>
</feature>
<gene>
    <name evidence="11" type="ORF">H5P30_13640</name>
</gene>
<evidence type="ECO:0000256" key="9">
    <source>
        <dbReference type="PROSITE-ProRule" id="PRU00703"/>
    </source>
</evidence>
<accession>A0A7X1AZH4</accession>
<dbReference type="NCBIfam" id="NF011446">
    <property type="entry name" value="PRK14869.2-2"/>
    <property type="match status" value="1"/>
</dbReference>
<proteinExistence type="predicted"/>
<dbReference type="InterPro" id="IPR038222">
    <property type="entry name" value="DHHA2_dom_sf"/>
</dbReference>
<evidence type="ECO:0000256" key="2">
    <source>
        <dbReference type="ARBA" id="ARBA00011643"/>
    </source>
</evidence>
<reference evidence="11 12" key="1">
    <citation type="submission" date="2020-07" db="EMBL/GenBank/DDBJ databases">
        <authorList>
            <person name="Feng X."/>
        </authorList>
    </citation>
    <scope>NUCLEOTIDE SEQUENCE [LARGE SCALE GENOMIC DNA]</scope>
    <source>
        <strain evidence="11 12">JCM14086</strain>
    </source>
</reference>
<dbReference type="InterPro" id="IPR004097">
    <property type="entry name" value="DHHA2"/>
</dbReference>
<keyword evidence="9" id="KW-0129">CBS domain</keyword>
<evidence type="ECO:0000256" key="5">
    <source>
        <dbReference type="ARBA" id="ARBA00022801"/>
    </source>
</evidence>
<evidence type="ECO:0000256" key="8">
    <source>
        <dbReference type="ARBA" id="ARBA00047820"/>
    </source>
</evidence>
<dbReference type="InterPro" id="IPR046342">
    <property type="entry name" value="CBS_dom_sf"/>
</dbReference>
<comment type="catalytic activity">
    <reaction evidence="8">
        <text>diphosphate + H2O = 2 phosphate + H(+)</text>
        <dbReference type="Rhea" id="RHEA:24576"/>
        <dbReference type="ChEBI" id="CHEBI:15377"/>
        <dbReference type="ChEBI" id="CHEBI:15378"/>
        <dbReference type="ChEBI" id="CHEBI:33019"/>
        <dbReference type="ChEBI" id="CHEBI:43474"/>
        <dbReference type="EC" id="3.6.1.1"/>
    </reaction>
</comment>
<keyword evidence="6" id="KW-0464">Manganese</keyword>
<dbReference type="PANTHER" id="PTHR12112">
    <property type="entry name" value="BNIP - RELATED"/>
    <property type="match status" value="1"/>
</dbReference>
<dbReference type="GO" id="GO:0046872">
    <property type="term" value="F:metal ion binding"/>
    <property type="evidence" value="ECO:0007669"/>
    <property type="project" value="UniProtKB-KW"/>
</dbReference>
<dbReference type="Pfam" id="PF00571">
    <property type="entry name" value="CBS"/>
    <property type="match status" value="1"/>
</dbReference>
<dbReference type="Gene3D" id="3.90.1640.10">
    <property type="entry name" value="inorganic pyrophosphatase (n-terminal core)"/>
    <property type="match status" value="2"/>
</dbReference>
<dbReference type="Gene3D" id="3.10.310.20">
    <property type="entry name" value="DHHA2 domain"/>
    <property type="match status" value="1"/>
</dbReference>
<dbReference type="NCBIfam" id="NF011443">
    <property type="entry name" value="PRK14869.1-5"/>
    <property type="match status" value="1"/>
</dbReference>
<comment type="cofactor">
    <cofactor evidence="1">
        <name>Mn(2+)</name>
        <dbReference type="ChEBI" id="CHEBI:29035"/>
    </cofactor>
</comment>
<dbReference type="SUPFAM" id="SSF54631">
    <property type="entry name" value="CBS-domain pair"/>
    <property type="match status" value="1"/>
</dbReference>
<keyword evidence="5 11" id="KW-0378">Hydrolase</keyword>
<dbReference type="Gene3D" id="3.10.580.10">
    <property type="entry name" value="CBS-domain"/>
    <property type="match status" value="1"/>
</dbReference>
<evidence type="ECO:0000313" key="12">
    <source>
        <dbReference type="Proteomes" id="UP000525652"/>
    </source>
</evidence>
<dbReference type="InterPro" id="IPR001667">
    <property type="entry name" value="DDH_dom"/>
</dbReference>
<comment type="subunit">
    <text evidence="2">Homohexamer.</text>
</comment>
<dbReference type="Pfam" id="PF07085">
    <property type="entry name" value="DRTGG"/>
    <property type="match status" value="1"/>
</dbReference>
<dbReference type="SMART" id="SM01131">
    <property type="entry name" value="DHHA2"/>
    <property type="match status" value="1"/>
</dbReference>
<evidence type="ECO:0000256" key="7">
    <source>
        <dbReference type="ARBA" id="ARBA00032535"/>
    </source>
</evidence>
<dbReference type="InterPro" id="IPR000644">
    <property type="entry name" value="CBS_dom"/>
</dbReference>
<evidence type="ECO:0000256" key="3">
    <source>
        <dbReference type="ARBA" id="ARBA00012146"/>
    </source>
</evidence>
<protein>
    <recommendedName>
        <fullName evidence="3">inorganic diphosphatase</fullName>
        <ecNumber evidence="3">3.6.1.1</ecNumber>
    </recommendedName>
    <alternativeName>
        <fullName evidence="7">Pyrophosphate phospho-hydrolase</fullName>
    </alternativeName>
</protein>
<dbReference type="PROSITE" id="PS51371">
    <property type="entry name" value="CBS"/>
    <property type="match status" value="1"/>
</dbReference>
<comment type="caution">
    <text evidence="11">The sequence shown here is derived from an EMBL/GenBank/DDBJ whole genome shotgun (WGS) entry which is preliminary data.</text>
</comment>
<evidence type="ECO:0000259" key="10">
    <source>
        <dbReference type="PROSITE" id="PS51371"/>
    </source>
</evidence>
<dbReference type="GO" id="GO:0005737">
    <property type="term" value="C:cytoplasm"/>
    <property type="evidence" value="ECO:0007669"/>
    <property type="project" value="InterPro"/>
</dbReference>
<dbReference type="GO" id="GO:0004427">
    <property type="term" value="F:inorganic diphosphate phosphatase activity"/>
    <property type="evidence" value="ECO:0007669"/>
    <property type="project" value="UniProtKB-EC"/>
</dbReference>
<dbReference type="Gene3D" id="3.40.1390.20">
    <property type="entry name" value="HprK N-terminal domain-like"/>
    <property type="match status" value="1"/>
</dbReference>
<dbReference type="Proteomes" id="UP000525652">
    <property type="component" value="Unassembled WGS sequence"/>
</dbReference>
<dbReference type="PANTHER" id="PTHR12112:SF22">
    <property type="entry name" value="MANGANESE-DEPENDENT INORGANIC PYROPHOSPHATASE-RELATED"/>
    <property type="match status" value="1"/>
</dbReference>
<sequence>MTKPVYIFGHKNPDADAICSAIGYAAFKEAIGEKEFRPARCGNSNARIDAILDRFKVPLPTFIGDVTPRLEDVMKTEFWKAGPQSTCAEALQLIDEYDVRSLPVVDEQGKAKGLVSIFDLGEYFTPRVSDPLRMRKVRSTITAIARSLKAETVHLHEPDRFEELFVRIGAMDIRSFGNFAQKEVSPRQSIIVVGDRWDIQEKSMQLGVRLLVVTGNLELDPEMIERAKEKEVSLIVSPYDSATTSWIIRSASFLDSLFETETIQFHREDRVRDVQKRIARKYAPLYMVTDSSDRLLGIFSKTDIFKPPTTKIVLVDHNELSQAVSGAGEVEILEIIDHHRLGNIPTDQPILFINRPVGSTCTIVADRFFKEGLEPSPAIAGVLMAGLISDTLLLSSPTTTPTDKEILERLAKIADVDPQELADSIFTSGSVILNSEPKRVIQMDCKVYEEDGTRFSVSQVEELGFDNFWEHESVLKEALEEYRTSEKLDFSALLVTDINTQNSLLVVSGEEQLISGISYPSVTSGEIFDLKGIVSRKKQLIPYLSKLFADS</sequence>
<dbReference type="SUPFAM" id="SSF64182">
    <property type="entry name" value="DHH phosphoesterases"/>
    <property type="match status" value="1"/>
</dbReference>
<dbReference type="SMART" id="SM00116">
    <property type="entry name" value="CBS"/>
    <property type="match status" value="2"/>
</dbReference>
<dbReference type="NCBIfam" id="NF011445">
    <property type="entry name" value="PRK14869.2-1"/>
    <property type="match status" value="1"/>
</dbReference>
<evidence type="ECO:0000256" key="1">
    <source>
        <dbReference type="ARBA" id="ARBA00001936"/>
    </source>
</evidence>
<dbReference type="InterPro" id="IPR010766">
    <property type="entry name" value="DRTGG"/>
</dbReference>
<evidence type="ECO:0000256" key="4">
    <source>
        <dbReference type="ARBA" id="ARBA00022723"/>
    </source>
</evidence>
<dbReference type="InterPro" id="IPR038763">
    <property type="entry name" value="DHH_sf"/>
</dbReference>
<keyword evidence="12" id="KW-1185">Reference proteome</keyword>
<dbReference type="InterPro" id="IPR028979">
    <property type="entry name" value="Ser_kin/Pase_Hpr-like_N_sf"/>
</dbReference>
<dbReference type="RefSeq" id="WP_185693487.1">
    <property type="nucleotide sequence ID" value="NZ_JACHVA010000102.1"/>
</dbReference>
<evidence type="ECO:0000313" key="11">
    <source>
        <dbReference type="EMBL" id="MBC2602821.1"/>
    </source>
</evidence>
<dbReference type="Pfam" id="PF01368">
    <property type="entry name" value="DHH"/>
    <property type="match status" value="1"/>
</dbReference>
<name>A0A7X1AZH4_9BACT</name>
<organism evidence="11 12">
    <name type="scientific">Puniceicoccus vermicola</name>
    <dbReference type="NCBI Taxonomy" id="388746"/>
    <lineage>
        <taxon>Bacteria</taxon>
        <taxon>Pseudomonadati</taxon>
        <taxon>Verrucomicrobiota</taxon>
        <taxon>Opitutia</taxon>
        <taxon>Puniceicoccales</taxon>
        <taxon>Puniceicoccaceae</taxon>
        <taxon>Puniceicoccus</taxon>
    </lineage>
</organism>